<evidence type="ECO:0000313" key="2">
    <source>
        <dbReference type="EMBL" id="SJN11468.1"/>
    </source>
</evidence>
<dbReference type="Proteomes" id="UP000196331">
    <property type="component" value="Unassembled WGS sequence"/>
</dbReference>
<dbReference type="AlphaFoldDB" id="A0A1R4HVE2"/>
<name>A0A1R4HVE2_9GAMM</name>
<accession>A0A1R4HVE2</accession>
<dbReference type="OrthoDB" id="6131281at2"/>
<reference evidence="2 3" key="1">
    <citation type="submission" date="2017-02" db="EMBL/GenBank/DDBJ databases">
        <authorList>
            <person name="Dridi B."/>
        </authorList>
    </citation>
    <scope>NUCLEOTIDE SEQUENCE [LARGE SCALE GENOMIC DNA]</scope>
    <source>
        <strain evidence="2 3">JB380</strain>
    </source>
</reference>
<dbReference type="Gene3D" id="1.10.287.1490">
    <property type="match status" value="1"/>
</dbReference>
<sequence>MNAPATPQLIHIGPLRQESEALIKHIALPSLVITPMLECPMLKDMQHDLKHVSAVIALEAGEATCYRYNVPGFDSLSPASGLKSLYPGIAETQRKPVETQLLNELISEHCPLGALMTHLVLEQPEQALHLLKAWQAEGMLDNLEGLFVRTSPVSLYEGMPTQAELIIWCQQYGFDASPEKIDPVSSEDPEFILLGFKRNALHVPLKAAQEKADTLKQECDILKNKLAEYEKLLKENANQLSEAAAALRETDAQLKERTKQHNEKTLQAESASKKCATLKQQFSEVDETLRETQVQLKKFTKEHDEKTLQAEKASKECTTLKQQLSEKESTITQLRGQLTSQQQNQEIVKSSFEALESKMEGKLESLLGEQRSYIQQTSNALGQHVTRLAHKQRDERALTHYLHHGHKPVSTELDPGYALALLERYHSQGYDVVVVFGSAATTELLAKAEVNSKGYQSQLMLGDQHHDVVTPSENDLPTSIISIEHQKSRCKKLKKSLEINHCSQIVNVVHAPWVECQYQGKVTLFYSTEDMLKRLSQWLQEEANVLVVIGPELTEAGHMANIILPHVLQYLPTQAIDLCLENKKKLQEELCSDWESLLRERQRRYYWHELPNALFLKVLS</sequence>
<gene>
    <name evidence="2" type="ORF">CZ787_05985</name>
</gene>
<feature type="coiled-coil region" evidence="1">
    <location>
        <begin position="205"/>
        <end position="257"/>
    </location>
</feature>
<protein>
    <submittedName>
        <fullName evidence="2">Latent nuclear antigen</fullName>
    </submittedName>
</protein>
<dbReference type="EMBL" id="FUKM01000022">
    <property type="protein sequence ID" value="SJN11468.1"/>
    <property type="molecule type" value="Genomic_DNA"/>
</dbReference>
<keyword evidence="1" id="KW-0175">Coiled coil</keyword>
<evidence type="ECO:0000256" key="1">
    <source>
        <dbReference type="SAM" id="Coils"/>
    </source>
</evidence>
<dbReference type="RefSeq" id="WP_087107134.1">
    <property type="nucleotide sequence ID" value="NZ_FUKM01000022.1"/>
</dbReference>
<comment type="caution">
    <text evidence="2">The sequence shown here is derived from an EMBL/GenBank/DDBJ whole genome shotgun (WGS) entry which is preliminary data.</text>
</comment>
<organism evidence="2 3">
    <name type="scientific">Halomonas citrativorans</name>
    <dbReference type="NCBI Taxonomy" id="2742612"/>
    <lineage>
        <taxon>Bacteria</taxon>
        <taxon>Pseudomonadati</taxon>
        <taxon>Pseudomonadota</taxon>
        <taxon>Gammaproteobacteria</taxon>
        <taxon>Oceanospirillales</taxon>
        <taxon>Halomonadaceae</taxon>
        <taxon>Halomonas</taxon>
    </lineage>
</organism>
<evidence type="ECO:0000313" key="3">
    <source>
        <dbReference type="Proteomes" id="UP000196331"/>
    </source>
</evidence>
<proteinExistence type="predicted"/>
<feature type="coiled-coil region" evidence="1">
    <location>
        <begin position="296"/>
        <end position="344"/>
    </location>
</feature>